<dbReference type="SUPFAM" id="SSF50475">
    <property type="entry name" value="FMN-binding split barrel"/>
    <property type="match status" value="1"/>
</dbReference>
<protein>
    <recommendedName>
        <fullName evidence="3">Pyridoxamine 5'-phosphate oxidase</fullName>
    </recommendedName>
</protein>
<keyword evidence="2" id="KW-1185">Reference proteome</keyword>
<dbReference type="Gene3D" id="2.30.110.10">
    <property type="entry name" value="Electron Transport, Fmn-binding Protein, Chain A"/>
    <property type="match status" value="1"/>
</dbReference>
<evidence type="ECO:0000313" key="1">
    <source>
        <dbReference type="EMBL" id="MFC5952009.1"/>
    </source>
</evidence>
<sequence>MSIAVPTDDLAATVTRFGFAYLVTLGDDGRPHVTAVSPAVTGHELVVGDLGRTTRANLATRPVVTLVWPPSTADGYSLIVDGDSTLSGDALVVTPRRAVLHRPAPAPAPGPGCGADCVEVPTGAEGD</sequence>
<evidence type="ECO:0008006" key="3">
    <source>
        <dbReference type="Google" id="ProtNLM"/>
    </source>
</evidence>
<accession>A0ABW1II25</accession>
<dbReference type="EMBL" id="JBHSQK010000089">
    <property type="protein sequence ID" value="MFC5952009.1"/>
    <property type="molecule type" value="Genomic_DNA"/>
</dbReference>
<proteinExistence type="predicted"/>
<comment type="caution">
    <text evidence="1">The sequence shown here is derived from an EMBL/GenBank/DDBJ whole genome shotgun (WGS) entry which is preliminary data.</text>
</comment>
<gene>
    <name evidence="1" type="ORF">ACFQH9_27470</name>
</gene>
<dbReference type="RefSeq" id="WP_379570510.1">
    <property type="nucleotide sequence ID" value="NZ_JBHSQK010000089.1"/>
</dbReference>
<dbReference type="Proteomes" id="UP001596119">
    <property type="component" value="Unassembled WGS sequence"/>
</dbReference>
<dbReference type="InterPro" id="IPR012349">
    <property type="entry name" value="Split_barrel_FMN-bd"/>
</dbReference>
<reference evidence="2" key="1">
    <citation type="journal article" date="2019" name="Int. J. Syst. Evol. Microbiol.">
        <title>The Global Catalogue of Microorganisms (GCM) 10K type strain sequencing project: providing services to taxonomists for standard genome sequencing and annotation.</title>
        <authorList>
            <consortium name="The Broad Institute Genomics Platform"/>
            <consortium name="The Broad Institute Genome Sequencing Center for Infectious Disease"/>
            <person name="Wu L."/>
            <person name="Ma J."/>
        </authorList>
    </citation>
    <scope>NUCLEOTIDE SEQUENCE [LARGE SCALE GENOMIC DNA]</scope>
    <source>
        <strain evidence="2">CGMCC 4.7397</strain>
    </source>
</reference>
<name>A0ABW1II25_9PSEU</name>
<evidence type="ECO:0000313" key="2">
    <source>
        <dbReference type="Proteomes" id="UP001596119"/>
    </source>
</evidence>
<organism evidence="1 2">
    <name type="scientific">Pseudonocardia lutea</name>
    <dbReference type="NCBI Taxonomy" id="2172015"/>
    <lineage>
        <taxon>Bacteria</taxon>
        <taxon>Bacillati</taxon>
        <taxon>Actinomycetota</taxon>
        <taxon>Actinomycetes</taxon>
        <taxon>Pseudonocardiales</taxon>
        <taxon>Pseudonocardiaceae</taxon>
        <taxon>Pseudonocardia</taxon>
    </lineage>
</organism>